<dbReference type="Proteomes" id="UP000660262">
    <property type="component" value="Unassembled WGS sequence"/>
</dbReference>
<dbReference type="OrthoDB" id="191139at2759"/>
<organism evidence="3 4">
    <name type="scientific">Pycnococcus provasolii</name>
    <dbReference type="NCBI Taxonomy" id="41880"/>
    <lineage>
        <taxon>Eukaryota</taxon>
        <taxon>Viridiplantae</taxon>
        <taxon>Chlorophyta</taxon>
        <taxon>Pseudoscourfieldiophyceae</taxon>
        <taxon>Pseudoscourfieldiales</taxon>
        <taxon>Pycnococcaceae</taxon>
        <taxon>Pycnococcus</taxon>
    </lineage>
</organism>
<dbReference type="InterPro" id="IPR002347">
    <property type="entry name" value="SDR_fam"/>
</dbReference>
<dbReference type="SUPFAM" id="SSF51735">
    <property type="entry name" value="NAD(P)-binding Rossmann-fold domains"/>
    <property type="match status" value="1"/>
</dbReference>
<dbReference type="PANTHER" id="PTHR24320">
    <property type="entry name" value="RETINOL DEHYDROGENASE"/>
    <property type="match status" value="1"/>
</dbReference>
<name>A0A830HPU7_9CHLO</name>
<comment type="similarity">
    <text evidence="1">Belongs to the short-chain dehydrogenases/reductases (SDR) family.</text>
</comment>
<dbReference type="PANTHER" id="PTHR24320:SF148">
    <property type="entry name" value="NAD(P)-BINDING ROSSMANN-FOLD SUPERFAMILY PROTEIN"/>
    <property type="match status" value="1"/>
</dbReference>
<keyword evidence="2" id="KW-0560">Oxidoreductase</keyword>
<dbReference type="Pfam" id="PF00106">
    <property type="entry name" value="adh_short"/>
    <property type="match status" value="1"/>
</dbReference>
<comment type="caution">
    <text evidence="3">The sequence shown here is derived from an EMBL/GenBank/DDBJ whole genome shotgun (WGS) entry which is preliminary data.</text>
</comment>
<reference evidence="3" key="1">
    <citation type="submission" date="2020-10" db="EMBL/GenBank/DDBJ databases">
        <title>Unveiling of a novel bifunctional photoreceptor, Dualchrome1, isolated from a cosmopolitan green alga.</title>
        <authorList>
            <person name="Suzuki S."/>
            <person name="Kawachi M."/>
        </authorList>
    </citation>
    <scope>NUCLEOTIDE SEQUENCE</scope>
    <source>
        <strain evidence="3">NIES 2893</strain>
    </source>
</reference>
<evidence type="ECO:0000256" key="1">
    <source>
        <dbReference type="ARBA" id="ARBA00006484"/>
    </source>
</evidence>
<dbReference type="AlphaFoldDB" id="A0A830HPU7"/>
<dbReference type="Gene3D" id="3.40.50.720">
    <property type="entry name" value="NAD(P)-binding Rossmann-like Domain"/>
    <property type="match status" value="1"/>
</dbReference>
<sequence>MGQSTLLPLGCDADSNADTIANALLDTSVRDTTVLITGVGVHNKRPNICWEVARILAKHGVTVCITSRTAKKAKALARSLQLALDKEDSETPSENLRPRGRIIGISKALDLSSADSVYDFVDEWDRHGLECVDRLILGAGLGLVPGRQRTTDRIDANFAVNHLGHFLLTNLMLDALRASKAFRVVVLGSEMHRGIPGTDPIELDLEDINCEEYTDDWEAHPPCGQAAYMSYARSKLCNVLFARQFAKNLTNLRKWAPWKGTSSVVVVDPGLTVRTGLTRHVPVTPGSKAGERNRAILTRTYSRKNNPRARSVRQAAGDVILAAFAPTLQPSSVYEEMVKEGPLPRSGKNEDVQSGGTPFWYLRERDVSDPSEAALDDEAAQDLWEFSCDLVGLK</sequence>
<accession>A0A830HPU7</accession>
<protein>
    <submittedName>
        <fullName evidence="3">Uncharacterized protein</fullName>
    </submittedName>
</protein>
<evidence type="ECO:0000256" key="2">
    <source>
        <dbReference type="ARBA" id="ARBA00023002"/>
    </source>
</evidence>
<gene>
    <name evidence="3" type="ORF">PPROV_000581200</name>
</gene>
<dbReference type="InterPro" id="IPR036291">
    <property type="entry name" value="NAD(P)-bd_dom_sf"/>
</dbReference>
<dbReference type="GO" id="GO:0016491">
    <property type="term" value="F:oxidoreductase activity"/>
    <property type="evidence" value="ECO:0007669"/>
    <property type="project" value="UniProtKB-KW"/>
</dbReference>
<evidence type="ECO:0000313" key="4">
    <source>
        <dbReference type="Proteomes" id="UP000660262"/>
    </source>
</evidence>
<evidence type="ECO:0000313" key="3">
    <source>
        <dbReference type="EMBL" id="GHP07069.1"/>
    </source>
</evidence>
<dbReference type="EMBL" id="BNJQ01000015">
    <property type="protein sequence ID" value="GHP07069.1"/>
    <property type="molecule type" value="Genomic_DNA"/>
</dbReference>
<keyword evidence="4" id="KW-1185">Reference proteome</keyword>
<proteinExistence type="inferred from homology"/>